<dbReference type="GO" id="GO:0009535">
    <property type="term" value="C:chloroplast thylakoid membrane"/>
    <property type="evidence" value="ECO:0007669"/>
    <property type="project" value="TreeGrafter"/>
</dbReference>
<accession>A0A835QWZ1</accession>
<dbReference type="AlphaFoldDB" id="A0A835QWZ1"/>
<dbReference type="InterPro" id="IPR040377">
    <property type="entry name" value="Ssl2009-like"/>
</dbReference>
<dbReference type="PANTHER" id="PTHR34048">
    <property type="entry name" value="LOW-DENSITY RECEPTOR-LIKE PROTEIN"/>
    <property type="match status" value="1"/>
</dbReference>
<evidence type="ECO:0000256" key="1">
    <source>
        <dbReference type="SAM" id="Coils"/>
    </source>
</evidence>
<evidence type="ECO:0000313" key="3">
    <source>
        <dbReference type="EMBL" id="KAG0475987.1"/>
    </source>
</evidence>
<keyword evidence="5" id="KW-1185">Reference proteome</keyword>
<keyword evidence="1" id="KW-0175">Coiled coil</keyword>
<dbReference type="EMBL" id="JADCNM010000006">
    <property type="protein sequence ID" value="KAG0477720.1"/>
    <property type="molecule type" value="Genomic_DNA"/>
</dbReference>
<organism evidence="4 6">
    <name type="scientific">Vanilla planifolia</name>
    <name type="common">Vanilla</name>
    <dbReference type="NCBI Taxonomy" id="51239"/>
    <lineage>
        <taxon>Eukaryota</taxon>
        <taxon>Viridiplantae</taxon>
        <taxon>Streptophyta</taxon>
        <taxon>Embryophyta</taxon>
        <taxon>Tracheophyta</taxon>
        <taxon>Spermatophyta</taxon>
        <taxon>Magnoliopsida</taxon>
        <taxon>Liliopsida</taxon>
        <taxon>Asparagales</taxon>
        <taxon>Orchidaceae</taxon>
        <taxon>Vanilloideae</taxon>
        <taxon>Vanilleae</taxon>
        <taxon>Vanilla</taxon>
    </lineage>
</organism>
<dbReference type="Proteomes" id="UP000636800">
    <property type="component" value="Chromosome 6"/>
</dbReference>
<keyword evidence="2" id="KW-1133">Transmembrane helix</keyword>
<keyword evidence="2" id="KW-0472">Membrane</keyword>
<evidence type="ECO:0000313" key="5">
    <source>
        <dbReference type="Proteomes" id="UP000636800"/>
    </source>
</evidence>
<feature type="coiled-coil region" evidence="1">
    <location>
        <begin position="115"/>
        <end position="142"/>
    </location>
</feature>
<protein>
    <submittedName>
        <fullName evidence="4">Uncharacterized protein</fullName>
    </submittedName>
</protein>
<dbReference type="EMBL" id="JADCNL010000006">
    <property type="protein sequence ID" value="KAG0475987.1"/>
    <property type="molecule type" value="Genomic_DNA"/>
</dbReference>
<evidence type="ECO:0000313" key="6">
    <source>
        <dbReference type="Proteomes" id="UP000639772"/>
    </source>
</evidence>
<name>A0A835QWZ1_VANPL</name>
<proteinExistence type="predicted"/>
<comment type="caution">
    <text evidence="4">The sequence shown here is derived from an EMBL/GenBank/DDBJ whole genome shotgun (WGS) entry which is preliminary data.</text>
</comment>
<evidence type="ECO:0000256" key="2">
    <source>
        <dbReference type="SAM" id="Phobius"/>
    </source>
</evidence>
<evidence type="ECO:0000313" key="4">
    <source>
        <dbReference type="EMBL" id="KAG0477720.1"/>
    </source>
</evidence>
<reference evidence="5 6" key="1">
    <citation type="journal article" date="2020" name="Nat. Food">
        <title>A phased Vanilla planifolia genome enables genetic improvement of flavour and production.</title>
        <authorList>
            <person name="Hasing T."/>
            <person name="Tang H."/>
            <person name="Brym M."/>
            <person name="Khazi F."/>
            <person name="Huang T."/>
            <person name="Chambers A.H."/>
        </authorList>
    </citation>
    <scope>NUCLEOTIDE SEQUENCE [LARGE SCALE GENOMIC DNA]</scope>
    <source>
        <tissue evidence="4">Leaf</tissue>
    </source>
</reference>
<keyword evidence="2" id="KW-0812">Transmembrane</keyword>
<dbReference type="OrthoDB" id="1700403at2759"/>
<dbReference type="PANTHER" id="PTHR34048:SF5">
    <property type="entry name" value="INNER MEMBRANE LOCALIZED PROTEIN"/>
    <property type="match status" value="1"/>
</dbReference>
<dbReference type="Proteomes" id="UP000639772">
    <property type="component" value="Chromosome 6"/>
</dbReference>
<dbReference type="GO" id="GO:0009706">
    <property type="term" value="C:chloroplast inner membrane"/>
    <property type="evidence" value="ECO:0007669"/>
    <property type="project" value="TreeGrafter"/>
</dbReference>
<gene>
    <name evidence="4" type="ORF">HPP92_012439</name>
    <name evidence="3" type="ORF">HPP92_012828</name>
</gene>
<feature type="transmembrane region" description="Helical" evidence="2">
    <location>
        <begin position="68"/>
        <end position="91"/>
    </location>
</feature>
<sequence>MAMLASSPVSFTESLHGLPLKPSLKHAKGPLNLSFCATSRGKSAISLNKRKLSVQAEYRHEGSNSAGIFIGGFVLGGVIVGALGCVFAPQISKVLTGTERKELLRKLPKFIYDEEKALEKTRKVLEQKIAQLNVAIDEASAKIRGEDGRNGAAVSPDEIEASF</sequence>